<dbReference type="Pfam" id="PF00072">
    <property type="entry name" value="Response_reg"/>
    <property type="match status" value="1"/>
</dbReference>
<dbReference type="PROSITE" id="PS50110">
    <property type="entry name" value="RESPONSE_REGULATORY"/>
    <property type="match status" value="1"/>
</dbReference>
<dbReference type="PROSITE" id="PS00676">
    <property type="entry name" value="SIGMA54_INTERACT_2"/>
    <property type="match status" value="1"/>
</dbReference>
<dbReference type="SUPFAM" id="SSF52172">
    <property type="entry name" value="CheY-like"/>
    <property type="match status" value="1"/>
</dbReference>
<dbReference type="InterPro" id="IPR027417">
    <property type="entry name" value="P-loop_NTPase"/>
</dbReference>
<dbReference type="SUPFAM" id="SSF46689">
    <property type="entry name" value="Homeodomain-like"/>
    <property type="match status" value="1"/>
</dbReference>
<dbReference type="InterPro" id="IPR002197">
    <property type="entry name" value="HTH_Fis"/>
</dbReference>
<dbReference type="PANTHER" id="PTHR32071:SF116">
    <property type="entry name" value="TRANSCRIPTIONAL REGULATORY PROTEIN GLRR"/>
    <property type="match status" value="1"/>
</dbReference>
<dbReference type="Pfam" id="PF00158">
    <property type="entry name" value="Sigma54_activat"/>
    <property type="match status" value="1"/>
</dbReference>
<dbReference type="Pfam" id="PF02954">
    <property type="entry name" value="HTH_8"/>
    <property type="match status" value="1"/>
</dbReference>
<evidence type="ECO:0000256" key="1">
    <source>
        <dbReference type="ARBA" id="ARBA00022741"/>
    </source>
</evidence>
<dbReference type="Pfam" id="PF25601">
    <property type="entry name" value="AAA_lid_14"/>
    <property type="match status" value="1"/>
</dbReference>
<keyword evidence="4" id="KW-0238">DNA-binding</keyword>
<dbReference type="CDD" id="cd00009">
    <property type="entry name" value="AAA"/>
    <property type="match status" value="1"/>
</dbReference>
<dbReference type="Gene3D" id="1.10.10.60">
    <property type="entry name" value="Homeodomain-like"/>
    <property type="match status" value="1"/>
</dbReference>
<dbReference type="InterPro" id="IPR003593">
    <property type="entry name" value="AAA+_ATPase"/>
</dbReference>
<dbReference type="PROSITE" id="PS00675">
    <property type="entry name" value="SIGMA54_INTERACT_1"/>
    <property type="match status" value="1"/>
</dbReference>
<dbReference type="InterPro" id="IPR025662">
    <property type="entry name" value="Sigma_54_int_dom_ATP-bd_1"/>
</dbReference>
<dbReference type="InterPro" id="IPR011006">
    <property type="entry name" value="CheY-like_superfamily"/>
</dbReference>
<feature type="modified residue" description="4-aspartylphosphate" evidence="6">
    <location>
        <position position="63"/>
    </location>
</feature>
<accession>A0ABT1G6V9</accession>
<reference evidence="9 10" key="1">
    <citation type="submission" date="2022-03" db="EMBL/GenBank/DDBJ databases">
        <title>Genomic Encyclopedia of Type Strains, Phase III (KMG-III): the genomes of soil and plant-associated and newly described type strains.</title>
        <authorList>
            <person name="Whitman W."/>
        </authorList>
    </citation>
    <scope>NUCLEOTIDE SEQUENCE [LARGE SCALE GENOMIC DNA]</scope>
    <source>
        <strain evidence="9 10">BSker1</strain>
    </source>
</reference>
<proteinExistence type="predicted"/>
<evidence type="ECO:0000256" key="2">
    <source>
        <dbReference type="ARBA" id="ARBA00022840"/>
    </source>
</evidence>
<dbReference type="EMBL" id="JALJYF010000001">
    <property type="protein sequence ID" value="MCP1727031.1"/>
    <property type="molecule type" value="Genomic_DNA"/>
</dbReference>
<dbReference type="Gene3D" id="3.40.50.2300">
    <property type="match status" value="1"/>
</dbReference>
<dbReference type="PROSITE" id="PS00688">
    <property type="entry name" value="SIGMA54_INTERACT_3"/>
    <property type="match status" value="1"/>
</dbReference>
<dbReference type="SUPFAM" id="SSF52540">
    <property type="entry name" value="P-loop containing nucleoside triphosphate hydrolases"/>
    <property type="match status" value="1"/>
</dbReference>
<evidence type="ECO:0000313" key="10">
    <source>
        <dbReference type="Proteomes" id="UP001523550"/>
    </source>
</evidence>
<dbReference type="RefSeq" id="WP_253446259.1">
    <property type="nucleotide sequence ID" value="NZ_JALJYF010000001.1"/>
</dbReference>
<dbReference type="SMART" id="SM00382">
    <property type="entry name" value="AAA"/>
    <property type="match status" value="1"/>
</dbReference>
<dbReference type="Gene3D" id="1.10.8.60">
    <property type="match status" value="1"/>
</dbReference>
<comment type="caution">
    <text evidence="9">The sequence shown here is derived from an EMBL/GenBank/DDBJ whole genome shotgun (WGS) entry which is preliminary data.</text>
</comment>
<dbReference type="InterPro" id="IPR009057">
    <property type="entry name" value="Homeodomain-like_sf"/>
</dbReference>
<dbReference type="InterPro" id="IPR025944">
    <property type="entry name" value="Sigma_54_int_dom_CS"/>
</dbReference>
<evidence type="ECO:0000259" key="8">
    <source>
        <dbReference type="PROSITE" id="PS50110"/>
    </source>
</evidence>
<dbReference type="PROSITE" id="PS50045">
    <property type="entry name" value="SIGMA54_INTERACT_4"/>
    <property type="match status" value="1"/>
</dbReference>
<keyword evidence="6" id="KW-0597">Phosphoprotein</keyword>
<dbReference type="InterPro" id="IPR001789">
    <property type="entry name" value="Sig_transdc_resp-reg_receiver"/>
</dbReference>
<evidence type="ECO:0000256" key="4">
    <source>
        <dbReference type="ARBA" id="ARBA00023125"/>
    </source>
</evidence>
<dbReference type="PANTHER" id="PTHR32071">
    <property type="entry name" value="TRANSCRIPTIONAL REGULATORY PROTEIN"/>
    <property type="match status" value="1"/>
</dbReference>
<evidence type="ECO:0000256" key="6">
    <source>
        <dbReference type="PROSITE-ProRule" id="PRU00169"/>
    </source>
</evidence>
<evidence type="ECO:0000256" key="5">
    <source>
        <dbReference type="ARBA" id="ARBA00023163"/>
    </source>
</evidence>
<keyword evidence="5" id="KW-0804">Transcription</keyword>
<dbReference type="SMART" id="SM00448">
    <property type="entry name" value="REC"/>
    <property type="match status" value="1"/>
</dbReference>
<sequence length="455" mass="50069">MNVEAATERRHGARVLLVDDDPGLRRLLSLRLEGHGYQVDVAENAKAALGAVATRIPQVVVTDLRMEGMDGMALFRRLREELPTLPVIIITAYGTIPDAVAATREGAFGFLTKPVDSTELLDLVAEAAASGQEQTNHQPERHHGIVTRSREMATLLSDVSLVAQSDASVVIQGESGTGKEVLARAIHAASNRANHPFVAINCAAVPADLLESELFGHEKGAFTGADRARSGLFQEAEGGTLFLDEIGDMPLAFQAKLLRALQERKVRPVGGREERPVNVRVVSATHRDIAAAMVEGAFREDLYYRLNVVRLDLPPLRERPEDIPLLAEHFLAEIDAGRPAGQRVGSFSPEAVRALLAYSWPGNVRQLRNVVEQVCVLCRKGPVPTNLVQRALREGRDEMISLAQARDHFERDYIARTLRLTDGNVSEAARLAGRNRTEFYRLLKRHHLNPRGFKS</sequence>
<evidence type="ECO:0000259" key="7">
    <source>
        <dbReference type="PROSITE" id="PS50045"/>
    </source>
</evidence>
<dbReference type="InterPro" id="IPR058031">
    <property type="entry name" value="AAA_lid_NorR"/>
</dbReference>
<keyword evidence="10" id="KW-1185">Reference proteome</keyword>
<evidence type="ECO:0000256" key="3">
    <source>
        <dbReference type="ARBA" id="ARBA00023015"/>
    </source>
</evidence>
<feature type="domain" description="Response regulatory" evidence="8">
    <location>
        <begin position="14"/>
        <end position="128"/>
    </location>
</feature>
<organism evidence="9 10">
    <name type="scientific">Natronospira proteinivora</name>
    <dbReference type="NCBI Taxonomy" id="1807133"/>
    <lineage>
        <taxon>Bacteria</taxon>
        <taxon>Pseudomonadati</taxon>
        <taxon>Pseudomonadota</taxon>
        <taxon>Gammaproteobacteria</taxon>
        <taxon>Natronospirales</taxon>
        <taxon>Natronospiraceae</taxon>
        <taxon>Natronospira</taxon>
    </lineage>
</organism>
<gene>
    <name evidence="9" type="ORF">J2T60_000996</name>
</gene>
<feature type="domain" description="Sigma-54 factor interaction" evidence="7">
    <location>
        <begin position="145"/>
        <end position="376"/>
    </location>
</feature>
<keyword evidence="2" id="KW-0067">ATP-binding</keyword>
<evidence type="ECO:0000313" key="9">
    <source>
        <dbReference type="EMBL" id="MCP1727031.1"/>
    </source>
</evidence>
<dbReference type="InterPro" id="IPR002078">
    <property type="entry name" value="Sigma_54_int"/>
</dbReference>
<dbReference type="Gene3D" id="3.40.50.300">
    <property type="entry name" value="P-loop containing nucleotide triphosphate hydrolases"/>
    <property type="match status" value="1"/>
</dbReference>
<keyword evidence="3" id="KW-0805">Transcription regulation</keyword>
<name>A0ABT1G6V9_9GAMM</name>
<protein>
    <submittedName>
        <fullName evidence="9">Two-component system response regulator GlrR</fullName>
    </submittedName>
</protein>
<keyword evidence="1" id="KW-0547">Nucleotide-binding</keyword>
<dbReference type="Proteomes" id="UP001523550">
    <property type="component" value="Unassembled WGS sequence"/>
</dbReference>
<dbReference type="InterPro" id="IPR025943">
    <property type="entry name" value="Sigma_54_int_dom_ATP-bd_2"/>
</dbReference>